<keyword evidence="5" id="KW-1185">Reference proteome</keyword>
<dbReference type="PANTHER" id="PTHR42811">
    <property type="entry name" value="SERINE ACETYLTRANSFERASE"/>
    <property type="match status" value="1"/>
</dbReference>
<dbReference type="SUPFAM" id="SSF51161">
    <property type="entry name" value="Trimeric LpxA-like enzymes"/>
    <property type="match status" value="1"/>
</dbReference>
<protein>
    <submittedName>
        <fullName evidence="4">Serine acetyltransferase</fullName>
    </submittedName>
</protein>
<evidence type="ECO:0000313" key="4">
    <source>
        <dbReference type="EMBL" id="GLH74171.1"/>
    </source>
</evidence>
<gene>
    <name evidence="4" type="ORF">GETHLI_26730</name>
</gene>
<evidence type="ECO:0000313" key="5">
    <source>
        <dbReference type="Proteomes" id="UP001165069"/>
    </source>
</evidence>
<evidence type="ECO:0000256" key="3">
    <source>
        <dbReference type="ARBA" id="ARBA00023315"/>
    </source>
</evidence>
<proteinExistence type="predicted"/>
<dbReference type="InterPro" id="IPR011004">
    <property type="entry name" value="Trimer_LpxA-like_sf"/>
</dbReference>
<dbReference type="Proteomes" id="UP001165069">
    <property type="component" value="Unassembled WGS sequence"/>
</dbReference>
<organism evidence="4 5">
    <name type="scientific">Geothrix limicola</name>
    <dbReference type="NCBI Taxonomy" id="2927978"/>
    <lineage>
        <taxon>Bacteria</taxon>
        <taxon>Pseudomonadati</taxon>
        <taxon>Acidobacteriota</taxon>
        <taxon>Holophagae</taxon>
        <taxon>Holophagales</taxon>
        <taxon>Holophagaceae</taxon>
        <taxon>Geothrix</taxon>
    </lineage>
</organism>
<evidence type="ECO:0000256" key="2">
    <source>
        <dbReference type="ARBA" id="ARBA00022679"/>
    </source>
</evidence>
<dbReference type="InterPro" id="IPR042122">
    <property type="entry name" value="Ser_AcTrfase_N_sf"/>
</dbReference>
<comment type="caution">
    <text evidence="4">The sequence shown here is derived from an EMBL/GenBank/DDBJ whole genome shotgun (WGS) entry which is preliminary data.</text>
</comment>
<dbReference type="Gene3D" id="2.160.10.10">
    <property type="entry name" value="Hexapeptide repeat proteins"/>
    <property type="match status" value="1"/>
</dbReference>
<accession>A0ABQ5QIL5</accession>
<keyword evidence="2" id="KW-0808">Transferase</keyword>
<sequence length="325" mass="35593">MSQAPPPQPMRPNGGPSNGFTALVAAIVASDLAEPRTRHIDAGSLPNREVVIELVKKLRELLFPGYFGKQNLSTQTLEYYVGELLGEIRGLLFEQVRNVIRHQAMRHGRPCPEVDPAAEAIVQTFLETIPTLRAILATDVQAAFDGDPAAGDTDEVIFSYPGIFAITVHRIAHELFKLKVPLIPRMMSEYAHARTGVDIHPGATIGEFFFIDHGTGVVIGETTTIGRYVKVYQGVTLGAMSTRGGQSLKGVKRHPTLKDGVTVYSGASILGGDTVIGEEAIISSNVFVTQSVPPQTRVNVKNPELQYRNRQPQEFKQELPDDWMI</sequence>
<dbReference type="EMBL" id="BSDE01000005">
    <property type="protein sequence ID" value="GLH74171.1"/>
    <property type="molecule type" value="Genomic_DNA"/>
</dbReference>
<name>A0ABQ5QIL5_9BACT</name>
<keyword evidence="3" id="KW-0012">Acyltransferase</keyword>
<keyword evidence="1" id="KW-0028">Amino-acid biosynthesis</keyword>
<dbReference type="Gene3D" id="1.10.3130.10">
    <property type="entry name" value="serine acetyltransferase, domain 1"/>
    <property type="match status" value="1"/>
</dbReference>
<dbReference type="CDD" id="cd03354">
    <property type="entry name" value="LbH_SAT"/>
    <property type="match status" value="1"/>
</dbReference>
<reference evidence="4 5" key="1">
    <citation type="journal article" date="2023" name="Antonie Van Leeuwenhoek">
        <title>Mesoterricola silvestris gen. nov., sp. nov., Mesoterricola sediminis sp. nov., Geothrix oryzae sp. nov., Geothrix edaphica sp. nov., Geothrix rubra sp. nov., and Geothrix limicola sp. nov., six novel members of Acidobacteriota isolated from soils.</title>
        <authorList>
            <person name="Itoh H."/>
            <person name="Sugisawa Y."/>
            <person name="Mise K."/>
            <person name="Xu Z."/>
            <person name="Kuniyasu M."/>
            <person name="Ushijima N."/>
            <person name="Kawano K."/>
            <person name="Kobayashi E."/>
            <person name="Shiratori Y."/>
            <person name="Masuda Y."/>
            <person name="Senoo K."/>
        </authorList>
    </citation>
    <scope>NUCLEOTIDE SEQUENCE [LARGE SCALE GENOMIC DNA]</scope>
    <source>
        <strain evidence="4 5">Red804</strain>
    </source>
</reference>
<evidence type="ECO:0000256" key="1">
    <source>
        <dbReference type="ARBA" id="ARBA00022605"/>
    </source>
</evidence>
<dbReference type="InterPro" id="IPR045304">
    <property type="entry name" value="LbH_SAT"/>
</dbReference>